<feature type="compositionally biased region" description="Basic and acidic residues" evidence="4">
    <location>
        <begin position="1793"/>
        <end position="1805"/>
    </location>
</feature>
<dbReference type="Gene3D" id="2.130.10.10">
    <property type="entry name" value="YVTN repeat-like/Quinoprotein amine dehydrogenase"/>
    <property type="match status" value="4"/>
</dbReference>
<dbReference type="PANTHER" id="PTHR45589">
    <property type="entry name" value="WD REPEAT DOMAIN 62, ISOFORM G"/>
    <property type="match status" value="1"/>
</dbReference>
<feature type="compositionally biased region" description="Low complexity" evidence="4">
    <location>
        <begin position="1299"/>
        <end position="1322"/>
    </location>
</feature>
<gene>
    <name evidence="8" type="primary">LOC118417786</name>
</gene>
<feature type="region of interest" description="Disordered" evidence="4">
    <location>
        <begin position="856"/>
        <end position="878"/>
    </location>
</feature>
<evidence type="ECO:0000259" key="6">
    <source>
        <dbReference type="Pfam" id="PF24782"/>
    </source>
</evidence>
<dbReference type="InterPro" id="IPR011047">
    <property type="entry name" value="Quinoprotein_ADH-like_sf"/>
</dbReference>
<feature type="compositionally biased region" description="Polar residues" evidence="4">
    <location>
        <begin position="1493"/>
        <end position="1507"/>
    </location>
</feature>
<name>A0A9J7MUG3_BRAFL</name>
<proteinExistence type="predicted"/>
<keyword evidence="2" id="KW-0677">Repeat</keyword>
<dbReference type="OMA" id="VEACNSP"/>
<feature type="compositionally biased region" description="Polar residues" evidence="4">
    <location>
        <begin position="1922"/>
        <end position="1945"/>
    </location>
</feature>
<organism evidence="7 8">
    <name type="scientific">Branchiostoma floridae</name>
    <name type="common">Florida lancelet</name>
    <name type="synonym">Amphioxus</name>
    <dbReference type="NCBI Taxonomy" id="7739"/>
    <lineage>
        <taxon>Eukaryota</taxon>
        <taxon>Metazoa</taxon>
        <taxon>Chordata</taxon>
        <taxon>Cephalochordata</taxon>
        <taxon>Leptocardii</taxon>
        <taxon>Amphioxiformes</taxon>
        <taxon>Branchiostomatidae</taxon>
        <taxon>Branchiostoma</taxon>
    </lineage>
</organism>
<feature type="region of interest" description="Disordered" evidence="4">
    <location>
        <begin position="1922"/>
        <end position="1960"/>
    </location>
</feature>
<protein>
    <submittedName>
        <fullName evidence="8">Mitogen-activated protein kinase-binding protein 1-like</fullName>
    </submittedName>
</protein>
<evidence type="ECO:0000256" key="3">
    <source>
        <dbReference type="PROSITE-ProRule" id="PRU00221"/>
    </source>
</evidence>
<evidence type="ECO:0000313" key="8">
    <source>
        <dbReference type="RefSeq" id="XP_035679400.1"/>
    </source>
</evidence>
<dbReference type="GeneID" id="118417786"/>
<feature type="region of interest" description="Disordered" evidence="4">
    <location>
        <begin position="1048"/>
        <end position="1159"/>
    </location>
</feature>
<evidence type="ECO:0000259" key="5">
    <source>
        <dbReference type="Pfam" id="PF24780"/>
    </source>
</evidence>
<dbReference type="PROSITE" id="PS50082">
    <property type="entry name" value="WD_REPEATS_2"/>
    <property type="match status" value="2"/>
</dbReference>
<feature type="compositionally biased region" description="Low complexity" evidence="4">
    <location>
        <begin position="1474"/>
        <end position="1483"/>
    </location>
</feature>
<dbReference type="InterPro" id="IPR056161">
    <property type="entry name" value="WD40_MABP1-WDR62_1st"/>
</dbReference>
<feature type="region of interest" description="Disordered" evidence="4">
    <location>
        <begin position="771"/>
        <end position="792"/>
    </location>
</feature>
<dbReference type="SMART" id="SM00320">
    <property type="entry name" value="WD40"/>
    <property type="match status" value="11"/>
</dbReference>
<dbReference type="FunFam" id="2.130.10.10:FF:000046">
    <property type="entry name" value="WD repeat-containing protein 62 isoform 1"/>
    <property type="match status" value="1"/>
</dbReference>
<dbReference type="KEGG" id="bfo:118417786"/>
<accession>A0A9J7MUG3</accession>
<dbReference type="InterPro" id="IPR015943">
    <property type="entry name" value="WD40/YVTN_repeat-like_dom_sf"/>
</dbReference>
<dbReference type="Pfam" id="PF24780">
    <property type="entry name" value="WD40_MABP1-WDR62_1st"/>
    <property type="match status" value="1"/>
</dbReference>
<dbReference type="OrthoDB" id="6154712at2759"/>
<dbReference type="SUPFAM" id="SSF50978">
    <property type="entry name" value="WD40 repeat-like"/>
    <property type="match status" value="1"/>
</dbReference>
<dbReference type="Proteomes" id="UP000001554">
    <property type="component" value="Chromosome 1"/>
</dbReference>
<feature type="compositionally biased region" description="Low complexity" evidence="4">
    <location>
        <begin position="1516"/>
        <end position="1532"/>
    </location>
</feature>
<dbReference type="RefSeq" id="XP_035679400.1">
    <property type="nucleotide sequence ID" value="XM_035823507.1"/>
</dbReference>
<reference evidence="8" key="1">
    <citation type="journal article" date="2016" name="Genome Biol. Evol.">
        <title>Conserved non-coding elements in the most distant genera of cephalochordates: the Goldilocks principle.</title>
        <authorList>
            <person name="Yue J.X."/>
            <person name="Kozmikova I."/>
            <person name="Ono H."/>
            <person name="Nossa C.W."/>
            <person name="Kozmik Z."/>
            <person name="Putnam N.H."/>
            <person name="Yu J.K."/>
            <person name="Holland L.Z."/>
        </authorList>
    </citation>
    <scope>NUCLEOTIDE SEQUENCE</scope>
</reference>
<dbReference type="InterPro" id="IPR036322">
    <property type="entry name" value="WD40_repeat_dom_sf"/>
</dbReference>
<feature type="compositionally biased region" description="Basic and acidic residues" evidence="4">
    <location>
        <begin position="1150"/>
        <end position="1159"/>
    </location>
</feature>
<feature type="repeat" description="WD" evidence="3">
    <location>
        <begin position="691"/>
        <end position="725"/>
    </location>
</feature>
<feature type="domain" description="MABP1/WDR62 second WD40" evidence="6">
    <location>
        <begin position="377"/>
        <end position="724"/>
    </location>
</feature>
<feature type="compositionally biased region" description="Polar residues" evidence="4">
    <location>
        <begin position="1411"/>
        <end position="1430"/>
    </location>
</feature>
<feature type="region of interest" description="Disordered" evidence="4">
    <location>
        <begin position="1336"/>
        <end position="1704"/>
    </location>
</feature>
<feature type="compositionally biased region" description="Basic and acidic residues" evidence="4">
    <location>
        <begin position="1589"/>
        <end position="1618"/>
    </location>
</feature>
<sequence>MERRNKLTRSPSMKRRSKPTPLSDRVTLERVLGLTLTNNCGLASSPVTGVIAYPAGCVVVLFNTKKNKQSHIFNTSRKTISALAFSKDGKYVVTGESGHQPGVRVWDVEEKTQVAEFQGHKFGVICHSFVCSPLLQHEVCVSVGYQHDMLVNVWNWRTSTLVASNKVSSKVKAMSFSEDSSYFVTVGNRHVKFWYLDESKASKNLGTVPLLGRSGILGEQRNNFFCDVACGRGMMKESTYCITRSGLLCEFNERRLLDKWVELRTTCANCISVSENHIACGCADGVVRLFDPKTLHYICTLPKPHYLGLDVAASIDPSQFITKNDNAKYPSTIAVKYDEQNNKVTCVYDDHSLYVWDVKDEKKIGKAWSFLYHSSCVWGVETYPNVPEGFKAALPAGSFITCGSDDTIRIWNLDSTLHTDTVLKRNIYSNELLKVIYTDESYQNIRDVDYNPAGSNDKTDDSYGGKNGVRCVKVSPDGQHLASGDRCGNIRVHELQFMDQLKYLEAHDGEVLCLEYANPDQTGLNLLASSSRDRLIHIFQADRNYSLLQTLDDHSAAITAVKFTDHNGQLQMLSCGADKALMFRSLQQGPTNTNTDMQFIRNHYILGKCTFYDMDVDITKKYVATACQDRNVRIFNTNSGKLKKGYKGSLGDDGTLIKVQLDPSGMYAVTSCSDKNLSIYDFYSGECVATMFGHSELVTGVKFTPGLKRLISTSGDGCIFVWKLSPVFTQTMKDRLAELGQQLPTDVPKINIRRDTFAVTDSPCRRETYAVLPNNGPSSVPTTANGHPSPPDLDITAPLLQHDLGLTESDFAPARPSLFQKSPEPHLKPEAANVGPEFDYRFSVLPSWAKKQGVEEEVSKSASDTYSSPSQPRGRWAQRVDDGGIRVKSQLDAEASISLSLTDALERRRLTVEPDSMRDTLKGMAAERGTTGDLLESVQEGLSFSLGMSLDQFEKELQSKTPAKQLLSQVGANRNSEPFERPTRLTLNFDRQTSTEVGLHIEDIEGDAEAGDDTGNIIYPAPSQDLIITPDSPFLVKEYFPMGMKKKKLGAETPRKEPEDTGADTGESQEEGDGTKPLSKNKLARHSGSNDPDSLEEDGEGDDEEEEEEEEDGGGDSLENSEAEEDRISRSLTPSSSSEKPDSETSPQTPEKERFLKHNYENLEVSAALGNETFGRSLDELKPAAEADHFLNPRLSISARFLSRSQQGVSLKRFLPMASVTESGKEVHPVVKTTTANDENLQKKKEEMAMAVDQTRKRLEAMGYKLERASSTESINSEPTRDLTIPVKDSQPKPVTLESHSYSESSGSVSTSRSTTPSSTASGAGTVFAFTASKASSGVDVPLDIPEKLPSSPSSPPTPSADKENQVFPDTKGGAKSVAKATKQKPVTKSMSMSDLAQKSKSDTKVEACNSPGTHSMTLRARVSQSQPGSPSKPRTLPLPPAKSEPNLADAKDIKKSTKERRRSSLTKDKVSRRSSGSAVAAKARGRSRRSEPLSSAISNPNLATEQGTDKVVKPVRGSVVRRNSVGSCVSRKTSDKSESTKTPSVNVVPPSPTRKSDISLEADSSDNAEADRRAMPPPPAGFVSVSKAKSEVKKPQHAEPKIKSKSDPRQKSSLKEKAAKRKVMSGAVSPPVNKMAAQPPKTKQSELVAGTTPGPSQRPPIETLQPVSCDQGPTLAVSSDIDEIPERDTSHPRTSHSDSEVLETYDVHASEGPEWLEAWKKCKKADTPTQPLALDTQPPVVASCITLTSPSRTSKPSPPMPLDITDIIQINLPPAGREQDGPVALQGIGPAVKKDEGQGDGNDVHVQELPARQQEPTVAVSKAAPQTKVQGHAFLPVKHSANAATEVPQQGVMEQTEQPEKDSPVSVEMCSQVVEDLRRTFQKAASLHARALQSEVQHKDEVLSMLSATFSSIQSQVTAMNKQSASTSSHSFSPESVQSLSHSIARTRHGSAPDLLEEDDTDTSCALSLLERYSEMMVSMVQQKLTQNGVQLSQHTTKPSGT</sequence>
<feature type="compositionally biased region" description="Polar residues" evidence="4">
    <location>
        <begin position="775"/>
        <end position="786"/>
    </location>
</feature>
<feature type="compositionally biased region" description="Polar residues" evidence="4">
    <location>
        <begin position="860"/>
        <end position="871"/>
    </location>
</feature>
<feature type="compositionally biased region" description="Polar residues" evidence="4">
    <location>
        <begin position="1385"/>
        <end position="1397"/>
    </location>
</feature>
<keyword evidence="1 3" id="KW-0853">WD repeat</keyword>
<dbReference type="InterPro" id="IPR001680">
    <property type="entry name" value="WD40_rpt"/>
</dbReference>
<evidence type="ECO:0000256" key="2">
    <source>
        <dbReference type="ARBA" id="ARBA00022737"/>
    </source>
</evidence>
<dbReference type="SUPFAM" id="SSF50998">
    <property type="entry name" value="Quinoprotein alcohol dehydrogenase-like"/>
    <property type="match status" value="1"/>
</dbReference>
<feature type="compositionally biased region" description="Acidic residues" evidence="4">
    <location>
        <begin position="1093"/>
        <end position="1125"/>
    </location>
</feature>
<evidence type="ECO:0000256" key="4">
    <source>
        <dbReference type="SAM" id="MobiDB-lite"/>
    </source>
</evidence>
<dbReference type="InterPro" id="IPR052779">
    <property type="entry name" value="WDR62"/>
</dbReference>
<dbReference type="PROSITE" id="PS50294">
    <property type="entry name" value="WD_REPEATS_REGION"/>
    <property type="match status" value="1"/>
</dbReference>
<feature type="region of interest" description="Disordered" evidence="4">
    <location>
        <begin position="1268"/>
        <end position="1324"/>
    </location>
</feature>
<feature type="region of interest" description="Disordered" evidence="4">
    <location>
        <begin position="1"/>
        <end position="23"/>
    </location>
</feature>
<dbReference type="PANTHER" id="PTHR45589:SF1">
    <property type="entry name" value="WD REPEAT DOMAIN 62, ISOFORM G"/>
    <property type="match status" value="1"/>
</dbReference>
<keyword evidence="7" id="KW-1185">Reference proteome</keyword>
<feature type="repeat" description="WD" evidence="3">
    <location>
        <begin position="399"/>
        <end position="421"/>
    </location>
</feature>
<feature type="region of interest" description="Disordered" evidence="4">
    <location>
        <begin position="1774"/>
        <end position="1805"/>
    </location>
</feature>
<dbReference type="InterPro" id="IPR056162">
    <property type="entry name" value="WD40_MABP1-WDR62_2nd"/>
</dbReference>
<feature type="compositionally biased region" description="Basic and acidic residues" evidence="4">
    <location>
        <begin position="1685"/>
        <end position="1704"/>
    </location>
</feature>
<evidence type="ECO:0000256" key="1">
    <source>
        <dbReference type="ARBA" id="ARBA00022574"/>
    </source>
</evidence>
<evidence type="ECO:0000313" key="7">
    <source>
        <dbReference type="Proteomes" id="UP000001554"/>
    </source>
</evidence>
<dbReference type="GO" id="GO:0072686">
    <property type="term" value="C:mitotic spindle"/>
    <property type="evidence" value="ECO:0000318"/>
    <property type="project" value="GO_Central"/>
</dbReference>
<feature type="compositionally biased region" description="Basic and acidic residues" evidence="4">
    <location>
        <begin position="1049"/>
        <end position="1059"/>
    </location>
</feature>
<reference evidence="7" key="2">
    <citation type="journal article" date="2020" name="Nat. Ecol. Evol.">
        <title>Deeply conserved synteny resolves early events in vertebrate evolution.</title>
        <authorList>
            <person name="Simakov O."/>
            <person name="Marletaz F."/>
            <person name="Yue J.X."/>
            <person name="O'Connell B."/>
            <person name="Jenkins J."/>
            <person name="Brandt A."/>
            <person name="Calef R."/>
            <person name="Tung C.H."/>
            <person name="Huang T.K."/>
            <person name="Schmutz J."/>
            <person name="Satoh N."/>
            <person name="Yu J.K."/>
            <person name="Putnam N.H."/>
            <person name="Green R.E."/>
            <person name="Rokhsar D.S."/>
        </authorList>
    </citation>
    <scope>NUCLEOTIDE SEQUENCE [LARGE SCALE GENOMIC DNA]</scope>
    <source>
        <strain evidence="7">S238N-H82</strain>
    </source>
</reference>
<reference evidence="8" key="3">
    <citation type="submission" date="2025-08" db="UniProtKB">
        <authorList>
            <consortium name="RefSeq"/>
        </authorList>
    </citation>
    <scope>IDENTIFICATION</scope>
</reference>
<dbReference type="Pfam" id="PF24782">
    <property type="entry name" value="WD40_MABP1-WDR62_2nd"/>
    <property type="match status" value="1"/>
</dbReference>
<feature type="domain" description="MABP1/WDR62 first WD40" evidence="5">
    <location>
        <begin position="41"/>
        <end position="371"/>
    </location>
</feature>